<evidence type="ECO:0000256" key="4">
    <source>
        <dbReference type="ARBA" id="ARBA00022827"/>
    </source>
</evidence>
<comment type="cofactor">
    <cofactor evidence="1 5">
        <name>FAD</name>
        <dbReference type="ChEBI" id="CHEBI:57692"/>
    </cofactor>
</comment>
<dbReference type="RefSeq" id="WP_212642185.1">
    <property type="nucleotide sequence ID" value="NZ_CP074132.1"/>
</dbReference>
<feature type="domain" description="Acyl-CoA dehydrogenase/oxidase C-terminal" evidence="6">
    <location>
        <begin position="230"/>
        <end position="378"/>
    </location>
</feature>
<feature type="domain" description="Acyl-CoA oxidase/dehydrogenase middle" evidence="7">
    <location>
        <begin position="125"/>
        <end position="217"/>
    </location>
</feature>
<reference evidence="10" key="1">
    <citation type="submission" date="2021-05" db="EMBL/GenBank/DDBJ databases">
        <title>Direct Submission.</title>
        <authorList>
            <person name="Li K."/>
            <person name="Gao J."/>
        </authorList>
    </citation>
    <scope>NUCLEOTIDE SEQUENCE [LARGE SCALE GENOMIC DNA]</scope>
    <source>
        <strain evidence="10">HDS12</strain>
    </source>
</reference>
<protein>
    <submittedName>
        <fullName evidence="9">Acyl-CoA dehydrogenase family protein</fullName>
    </submittedName>
</protein>
<dbReference type="InterPro" id="IPR036250">
    <property type="entry name" value="AcylCo_DH-like_C"/>
</dbReference>
<dbReference type="InterPro" id="IPR037069">
    <property type="entry name" value="AcylCoA_DH/ox_N_sf"/>
</dbReference>
<evidence type="ECO:0000313" key="10">
    <source>
        <dbReference type="Proteomes" id="UP000678016"/>
    </source>
</evidence>
<dbReference type="InterPro" id="IPR006091">
    <property type="entry name" value="Acyl-CoA_Oxase/DH_mid-dom"/>
</dbReference>
<accession>A0ABX8C4J8</accession>
<dbReference type="Proteomes" id="UP000678016">
    <property type="component" value="Chromosome"/>
</dbReference>
<gene>
    <name evidence="9" type="ORF">KGD83_01555</name>
</gene>
<dbReference type="PANTHER" id="PTHR43884:SF12">
    <property type="entry name" value="ISOVALERYL-COA DEHYDROGENASE, MITOCHONDRIAL-RELATED"/>
    <property type="match status" value="1"/>
</dbReference>
<feature type="domain" description="Acyl-CoA dehydrogenase/oxidase N-terminal" evidence="8">
    <location>
        <begin position="9"/>
        <end position="119"/>
    </location>
</feature>
<dbReference type="Gene3D" id="1.10.540.10">
    <property type="entry name" value="Acyl-CoA dehydrogenase/oxidase, N-terminal domain"/>
    <property type="match status" value="1"/>
</dbReference>
<dbReference type="InterPro" id="IPR046373">
    <property type="entry name" value="Acyl-CoA_Oxase/DH_mid-dom_sf"/>
</dbReference>
<dbReference type="SUPFAM" id="SSF47203">
    <property type="entry name" value="Acyl-CoA dehydrogenase C-terminal domain-like"/>
    <property type="match status" value="1"/>
</dbReference>
<evidence type="ECO:0000259" key="7">
    <source>
        <dbReference type="Pfam" id="PF02770"/>
    </source>
</evidence>
<dbReference type="InterPro" id="IPR009075">
    <property type="entry name" value="AcylCo_DH/oxidase_C"/>
</dbReference>
<sequence>MDFDPTPGQRERGERVAALVRDRLGGAPPREHDQPLTREEWRTAAEAGLTGACLPASVGGGGLGALDTALALEALGSACPDAGLPFAVAAHLLACGVPMREFGRGPEVTDLLRGMAAGELVAGNAATEEGAGSDVNAMATTARPDDGDYVLDGTKSFVSNAAEADVLVAYAVTDPSAGFFGVTAFAVPRGTAGVTVGPTLRKAGLHACAAAPVTFSGCRVPASLRLGAEGQGNAVFQFSMAWERACLPAIYLGSMEDQMGRVAAHARGRRQFGRPIGEFQAVSHRVAAMRQRLEGARLLLYRACWLLDRARPEADTAVALAKVAVTEAAVANGLDAVQLFGSSGYLVATGVEQRLRDALPGTLVSGTSEIQREIIARGEGL</sequence>
<evidence type="ECO:0000256" key="5">
    <source>
        <dbReference type="RuleBase" id="RU362125"/>
    </source>
</evidence>
<keyword evidence="3 5" id="KW-0285">Flavoprotein</keyword>
<dbReference type="EMBL" id="CP074132">
    <property type="protein sequence ID" value="QUX29315.1"/>
    <property type="molecule type" value="Genomic_DNA"/>
</dbReference>
<evidence type="ECO:0000256" key="2">
    <source>
        <dbReference type="ARBA" id="ARBA00009347"/>
    </source>
</evidence>
<keyword evidence="5" id="KW-0560">Oxidoreductase</keyword>
<name>A0ABX8C4J8_9ACTN</name>
<organism evidence="9 10">
    <name type="scientific">Nocardiopsis akebiae</name>
    <dbReference type="NCBI Taxonomy" id="2831968"/>
    <lineage>
        <taxon>Bacteria</taxon>
        <taxon>Bacillati</taxon>
        <taxon>Actinomycetota</taxon>
        <taxon>Actinomycetes</taxon>
        <taxon>Streptosporangiales</taxon>
        <taxon>Nocardiopsidaceae</taxon>
        <taxon>Nocardiopsis</taxon>
    </lineage>
</organism>
<evidence type="ECO:0000313" key="9">
    <source>
        <dbReference type="EMBL" id="QUX29315.1"/>
    </source>
</evidence>
<evidence type="ECO:0000259" key="6">
    <source>
        <dbReference type="Pfam" id="PF00441"/>
    </source>
</evidence>
<dbReference type="Pfam" id="PF02771">
    <property type="entry name" value="Acyl-CoA_dh_N"/>
    <property type="match status" value="1"/>
</dbReference>
<dbReference type="Pfam" id="PF00441">
    <property type="entry name" value="Acyl-CoA_dh_1"/>
    <property type="match status" value="1"/>
</dbReference>
<dbReference type="InterPro" id="IPR013786">
    <property type="entry name" value="AcylCoA_DH/ox_N"/>
</dbReference>
<proteinExistence type="inferred from homology"/>
<dbReference type="Gene3D" id="2.40.110.10">
    <property type="entry name" value="Butyryl-CoA Dehydrogenase, subunit A, domain 2"/>
    <property type="match status" value="1"/>
</dbReference>
<dbReference type="SUPFAM" id="SSF56645">
    <property type="entry name" value="Acyl-CoA dehydrogenase NM domain-like"/>
    <property type="match status" value="1"/>
</dbReference>
<evidence type="ECO:0000259" key="8">
    <source>
        <dbReference type="Pfam" id="PF02771"/>
    </source>
</evidence>
<keyword evidence="10" id="KW-1185">Reference proteome</keyword>
<dbReference type="Gene3D" id="1.20.140.10">
    <property type="entry name" value="Butyryl-CoA Dehydrogenase, subunit A, domain 3"/>
    <property type="match status" value="1"/>
</dbReference>
<keyword evidence="4 5" id="KW-0274">FAD</keyword>
<dbReference type="InterPro" id="IPR009100">
    <property type="entry name" value="AcylCoA_DH/oxidase_NM_dom_sf"/>
</dbReference>
<evidence type="ECO:0000256" key="1">
    <source>
        <dbReference type="ARBA" id="ARBA00001974"/>
    </source>
</evidence>
<comment type="similarity">
    <text evidence="2 5">Belongs to the acyl-CoA dehydrogenase family.</text>
</comment>
<evidence type="ECO:0000256" key="3">
    <source>
        <dbReference type="ARBA" id="ARBA00022630"/>
    </source>
</evidence>
<dbReference type="Pfam" id="PF02770">
    <property type="entry name" value="Acyl-CoA_dh_M"/>
    <property type="match status" value="1"/>
</dbReference>
<dbReference type="PANTHER" id="PTHR43884">
    <property type="entry name" value="ACYL-COA DEHYDROGENASE"/>
    <property type="match status" value="1"/>
</dbReference>